<dbReference type="AlphaFoldDB" id="M3A5T5"/>
<dbReference type="PANTHER" id="PTHR43156">
    <property type="entry name" value="STAGE II SPORULATION PROTEIN E-RELATED"/>
    <property type="match status" value="1"/>
</dbReference>
<feature type="compositionally biased region" description="Low complexity" evidence="2">
    <location>
        <begin position="209"/>
        <end position="225"/>
    </location>
</feature>
<feature type="region of interest" description="Disordered" evidence="2">
    <location>
        <begin position="32"/>
        <end position="76"/>
    </location>
</feature>
<evidence type="ECO:0000313" key="3">
    <source>
        <dbReference type="EMBL" id="EMF00459.1"/>
    </source>
</evidence>
<sequence>MSAPHLPKVAGIDPSLPAPAAASAFAACPANAVNSPLTGTTDPSGTTESSGATDPSGASAPSNTGAPRGPQRPDGLVQDRLAGWVSDLTTLQELTERLTRTTDLDDALCELLRAGATLLGAGRGLVTLHPVDDSGRTATATLGLGRADLGHLETIPHSPQVPHSPDSPDSPDSSQIAETPQTPDVSQASQSAPSCSSAPSRPSSPSPSSPSSRQSPPAPAPSAASHPYVHLLEGLPPVGSRSGTARPDIPGEKDLDPRHREVAARLGYAASYAMPLDAAAPPDTPSPPPGQNGPGQNGPGQDRPTQDGPAEPPPDRRIGAAVWLYDEPAEPTERQRRLAARYCAHAAGHLARLLELGRARTALAALHDELLPGRLPRVAGIRLAVRHRTGPRGGGDWYDALPLPEGALGLAVGGITGSGPSAVAATGRLRASLRAYAVMEGEDPVAVLSDLELLLRLTEPARSSTALFAYCDPASRKVVVAAAGHCSPLIIGDHRTEYVETSLSAPLGMLACWEAPSVEIEPAPGETLLLYSDGLLHRTGDAMDRAFARLHAAAASVPRAARRDPEAVADHVLRAVLPDDTDATAAAGRGSGDGTDPSGGYDELRSGEDVVLLVAHFD</sequence>
<dbReference type="SUPFAM" id="SSF81606">
    <property type="entry name" value="PP2C-like"/>
    <property type="match status" value="1"/>
</dbReference>
<dbReference type="STRING" id="1223523.H340_11020"/>
<protein>
    <submittedName>
        <fullName evidence="3">Ser/Thr phosphatase</fullName>
    </submittedName>
</protein>
<name>M3A5T5_STRM1</name>
<dbReference type="RefSeq" id="WP_004943057.1">
    <property type="nucleotide sequence ID" value="NZ_AORZ01000026.1"/>
</dbReference>
<gene>
    <name evidence="3" type="ORF">H340_11020</name>
</gene>
<feature type="compositionally biased region" description="Pro residues" evidence="2">
    <location>
        <begin position="282"/>
        <end position="291"/>
    </location>
</feature>
<comment type="caution">
    <text evidence="3">The sequence shown here is derived from an EMBL/GenBank/DDBJ whole genome shotgun (WGS) entry which is preliminary data.</text>
</comment>
<reference evidence="3 4" key="1">
    <citation type="journal article" date="2013" name="Genome Announc.">
        <title>Whole-Genome Shotgun Assembly and Analysis of the Genome of Streptomyces mobaraensis DSM 40847, a Strain for Industrial Production of Microbial Transglutaminase.</title>
        <authorList>
            <person name="Yang H."/>
            <person name="He T."/>
            <person name="Wu W."/>
            <person name="Zhu W."/>
            <person name="Lu B."/>
            <person name="Sun W."/>
        </authorList>
    </citation>
    <scope>NUCLEOTIDE SEQUENCE [LARGE SCALE GENOMIC DNA]</scope>
    <source>
        <strain evidence="3 4">DSM 40847</strain>
    </source>
</reference>
<dbReference type="Gene3D" id="3.60.40.10">
    <property type="entry name" value="PPM-type phosphatase domain"/>
    <property type="match status" value="1"/>
</dbReference>
<dbReference type="PANTHER" id="PTHR43156:SF2">
    <property type="entry name" value="STAGE II SPORULATION PROTEIN E"/>
    <property type="match status" value="1"/>
</dbReference>
<dbReference type="Pfam" id="PF07228">
    <property type="entry name" value="SpoIIE"/>
    <property type="match status" value="1"/>
</dbReference>
<dbReference type="GO" id="GO:0016791">
    <property type="term" value="F:phosphatase activity"/>
    <property type="evidence" value="ECO:0007669"/>
    <property type="project" value="TreeGrafter"/>
</dbReference>
<dbReference type="Proteomes" id="UP000011740">
    <property type="component" value="Unassembled WGS sequence"/>
</dbReference>
<dbReference type="PATRIC" id="fig|1223523.3.peg.2252"/>
<dbReference type="InterPro" id="IPR036457">
    <property type="entry name" value="PPM-type-like_dom_sf"/>
</dbReference>
<evidence type="ECO:0000313" key="4">
    <source>
        <dbReference type="Proteomes" id="UP000011740"/>
    </source>
</evidence>
<evidence type="ECO:0000256" key="1">
    <source>
        <dbReference type="ARBA" id="ARBA00022801"/>
    </source>
</evidence>
<proteinExistence type="predicted"/>
<dbReference type="InterPro" id="IPR052016">
    <property type="entry name" value="Bact_Sigma-Reg"/>
</dbReference>
<accession>M3A5T5</accession>
<feature type="compositionally biased region" description="Low complexity" evidence="2">
    <location>
        <begin position="186"/>
        <end position="201"/>
    </location>
</feature>
<dbReference type="EMBL" id="AORZ01000026">
    <property type="protein sequence ID" value="EMF00459.1"/>
    <property type="molecule type" value="Genomic_DNA"/>
</dbReference>
<feature type="region of interest" description="Disordered" evidence="2">
    <location>
        <begin position="276"/>
        <end position="316"/>
    </location>
</feature>
<organism evidence="3 4">
    <name type="scientific">Streptomyces mobaraensis (strain ATCC 29032 / DSM 40847 / JCM 4168 / NBRC 13819 / NCIMB 11159 / IPCR 16-22)</name>
    <dbReference type="NCBI Taxonomy" id="1223523"/>
    <lineage>
        <taxon>Bacteria</taxon>
        <taxon>Bacillati</taxon>
        <taxon>Actinomycetota</taxon>
        <taxon>Actinomycetes</taxon>
        <taxon>Kitasatosporales</taxon>
        <taxon>Streptomycetaceae</taxon>
        <taxon>Streptomyces</taxon>
    </lineage>
</organism>
<dbReference type="InterPro" id="IPR001932">
    <property type="entry name" value="PPM-type_phosphatase-like_dom"/>
</dbReference>
<feature type="compositionally biased region" description="Polar residues" evidence="2">
    <location>
        <begin position="176"/>
        <end position="185"/>
    </location>
</feature>
<evidence type="ECO:0000256" key="2">
    <source>
        <dbReference type="SAM" id="MobiDB-lite"/>
    </source>
</evidence>
<keyword evidence="1" id="KW-0378">Hydrolase</keyword>
<feature type="region of interest" description="Disordered" evidence="2">
    <location>
        <begin position="152"/>
        <end position="258"/>
    </location>
</feature>
<feature type="compositionally biased region" description="Basic and acidic residues" evidence="2">
    <location>
        <begin position="249"/>
        <end position="258"/>
    </location>
</feature>
<feature type="compositionally biased region" description="Polar residues" evidence="2">
    <location>
        <begin position="33"/>
        <end position="53"/>
    </location>
</feature>
<feature type="region of interest" description="Disordered" evidence="2">
    <location>
        <begin position="580"/>
        <end position="604"/>
    </location>
</feature>
<dbReference type="SMART" id="SM00331">
    <property type="entry name" value="PP2C_SIG"/>
    <property type="match status" value="1"/>
</dbReference>
<dbReference type="eggNOG" id="COG2208">
    <property type="taxonomic scope" value="Bacteria"/>
</dbReference>